<dbReference type="InterPro" id="IPR050899">
    <property type="entry name" value="DDRGK_domain-containing"/>
</dbReference>
<feature type="compositionally biased region" description="Low complexity" evidence="1">
    <location>
        <begin position="52"/>
        <end position="68"/>
    </location>
</feature>
<feature type="compositionally biased region" description="Basic and acidic residues" evidence="1">
    <location>
        <begin position="810"/>
        <end position="832"/>
    </location>
</feature>
<feature type="compositionally biased region" description="Low complexity" evidence="1">
    <location>
        <begin position="1381"/>
        <end position="1398"/>
    </location>
</feature>
<dbReference type="GO" id="GO:0003723">
    <property type="term" value="F:RNA binding"/>
    <property type="evidence" value="ECO:0007669"/>
    <property type="project" value="InterPro"/>
</dbReference>
<comment type="caution">
    <text evidence="3">The sequence shown here is derived from an EMBL/GenBank/DDBJ whole genome shotgun (WGS) entry which is preliminary data.</text>
</comment>
<feature type="region of interest" description="Disordered" evidence="1">
    <location>
        <begin position="809"/>
        <end position="1013"/>
    </location>
</feature>
<feature type="non-terminal residue" evidence="3">
    <location>
        <position position="1"/>
    </location>
</feature>
<feature type="compositionally biased region" description="Basic and acidic residues" evidence="1">
    <location>
        <begin position="1688"/>
        <end position="1734"/>
    </location>
</feature>
<dbReference type="OrthoDB" id="333012at2759"/>
<feature type="region of interest" description="Disordered" evidence="1">
    <location>
        <begin position="740"/>
        <end position="778"/>
    </location>
</feature>
<feature type="region of interest" description="Disordered" evidence="1">
    <location>
        <begin position="1333"/>
        <end position="1355"/>
    </location>
</feature>
<feature type="compositionally biased region" description="Basic and acidic residues" evidence="1">
    <location>
        <begin position="1399"/>
        <end position="1414"/>
    </location>
</feature>
<dbReference type="Proteomes" id="UP000221165">
    <property type="component" value="Unassembled WGS sequence"/>
</dbReference>
<feature type="compositionally biased region" description="Basic and acidic residues" evidence="1">
    <location>
        <begin position="1092"/>
        <end position="1135"/>
    </location>
</feature>
<dbReference type="SUPFAM" id="SSF55120">
    <property type="entry name" value="Pseudouridine synthase"/>
    <property type="match status" value="1"/>
</dbReference>
<dbReference type="InterPro" id="IPR006145">
    <property type="entry name" value="PsdUridine_synth_RsuA/RluA"/>
</dbReference>
<evidence type="ECO:0000313" key="4">
    <source>
        <dbReference type="Proteomes" id="UP000221165"/>
    </source>
</evidence>
<organism evidence="3 4">
    <name type="scientific">Cystoisospora suis</name>
    <dbReference type="NCBI Taxonomy" id="483139"/>
    <lineage>
        <taxon>Eukaryota</taxon>
        <taxon>Sar</taxon>
        <taxon>Alveolata</taxon>
        <taxon>Apicomplexa</taxon>
        <taxon>Conoidasida</taxon>
        <taxon>Coccidia</taxon>
        <taxon>Eucoccidiorida</taxon>
        <taxon>Eimeriorina</taxon>
        <taxon>Sarcocystidae</taxon>
        <taxon>Cystoisospora</taxon>
    </lineage>
</organism>
<dbReference type="VEuPathDB" id="ToxoDB:CSUI_010116"/>
<dbReference type="GO" id="GO:0009982">
    <property type="term" value="F:pseudouridine synthase activity"/>
    <property type="evidence" value="ECO:0007669"/>
    <property type="project" value="InterPro"/>
</dbReference>
<feature type="region of interest" description="Disordered" evidence="1">
    <location>
        <begin position="606"/>
        <end position="669"/>
    </location>
</feature>
<feature type="compositionally biased region" description="Basic and acidic residues" evidence="1">
    <location>
        <begin position="740"/>
        <end position="751"/>
    </location>
</feature>
<accession>A0A2C6JD99</accession>
<sequence>LLRAAVHASIKSSSSLSSSSSSSSPFRVSYSSLLHELRYDIERHSSRLREQSFFSPPSFSSFSSSPSPRLLPNSLSETARNEKKKEEEERKRSTESSVPGMTGERRLMSEESLHFYVSETAIPESLRLLYIHPVFLDLRSRVCYGLHAIVKRRRRTHDATGARRSNTSSQHDNSSSFSSSSSSLSPFQSFSSSSPFSPDKPISSSSPKKHEETFPGHATGRRRADLLFTCPLHTQDDRFFQHLDLLSSLHLLLTTLCDLSLMDVDIYTALGSVTLLLKAIEKKERQEKSEVEEKEELEAKRRNDLQEIDGSLLALSSSSSSPSCPESDHSSSSSSLFLLVKIFLSFSRLLSCIREGNSLIYISPLSLSSLASRDDTSSSSFASSSSPRSSSSLSSLRPWGLDARYLTKEEEKEKEKCVSLFLSDFLPLLWQRRREVLPFSSSSLFSSSSEESACNPIKGSMTEFSLNPKDEEEDRRRKRGMREGDLSCGKKDCLAEKESIIVLLERAFLSIISEHVLHYLATRLLPLAIEGKKVNPTLKEVIYTLDTLLPLFNRTSIHPVYVHPKKIAVESSSRQEILLEEKKDWGEEKNSEDLSFLLSEEKEQEKKKMKERGLSFSPVERRDSEKEMKREMEKEASTAMKERGNKKKIDQKMNEKEEEEERKKKKKTCQIASLLSEEDLSFNQERGARENVSYTFTKKREALQDQERETSLSLLLRSKKEEILFASSYQREEALYHVKQGREVSREKEDNALQALVSSSLPREGGSADQDEGKDLHEEKAVFLTEERRKDFLGSCIQTLVEHLASVAKRALDREVNEGNMYERRRVEEENKKRRRRKEEEEDEGREVERRRSLAEMEDRREERETCFVEEKRKKKEEEEEANKEKRRKRDHPDICRRGAKHLHKAPACVPPLPSSSSSPSSSSPSSSPSPSSPYSSSMATSHSHHTDHPRESSSSSDSGVSSPSSFPSPSPSSLSSSPERTSLHASYSVEAKKKRSRREHPQEHKERKEEAEELDLNRLRIFLWCLEQYRCYPSLSLYLSISCCVVSLLSRSSTAREAPAAPCSLSARPLQKGGDKEKFGEEREQEEVEAEERKSEKEDETRGRYSCRETKEERSLHVPRSRGTEGIRDDIKREEEEEEREEEKERAIRRSLDRLVLNDSWSRILYSLSFSASKEKECSSSSSSSSLSLYLFFFSFFFSGYLISPSHIHSHLSPSSLSLAKKSTPFSSSFSDLSSCASFPGLSSPSSSSLSSSSFHSSLHVDEALGACGSSLVSFDCLPLRDLAYISAALRNLQAAYQRHISHFNSSSSPLSSSPPCSSSLLSFSNPPKRHEFSSSSSSSSDGSPSSHQTLSSSSFSSLTFPEVTSFFTKSMVKILSLSSSSPSSFFSSSSFSPSPSEIEKKLEREGVGNEEKKKKKKHTKEKDEHIDFLLARNFSLVSNLLWNRLSFILDQRLAYTLEYLRKSLPPLDRIIPGVHTPQEKLEMKLSDSPTSSSQLSSPPLPLRSSESSSIHSTIDESSSSSFSTPSSSSSFLQEKDLIKIDACLSMLIRNLALSGRLNDSLYQHLLHLGFAYGYEEWRQKKEKEMKRQKKNERGKRIEEILNKIKKKDQDKESLACVIYKPPYWRVDVDDENAQTKKEKEKKKKKKEKRKKTESFPVDPGIDAIDEKSMQRGGVSVHSLSRISRCSLDKNEGAAAEEEKRKEDKDMKEKEKKRGPTKRKEERGSIRCQRHLEISSPSSFSSLSSFPNRKEIKEEKEKSRKDDLLDDASKEGEKRQSEIKKRRKDQEKNRYRSESIVECIQLLPFWDTPLSTSFHHDKPSPSYPDKDEKEEEEKEKGRRFASLREGGEVTREKEEEEEEREKEGLICERDEEREEWVALSRDRKKRYGIVHRLDTQTSGPLLVGRSYEGYRMASLQFASLRCCKEYLCLVHGRMLFTESLQSVSSDLRQTLPTHTAQLTTPTKTAATSIPLHSHYKHLADRNVSTPGNALTFYICLSHHRLPKKVCSVSHPYSLCLAFPVTGKLHQIRSHLAHLGHPIVGDPLYSYYSSSSFHNSHGEGQEPPRLLQE</sequence>
<feature type="region of interest" description="Disordered" evidence="1">
    <location>
        <begin position="463"/>
        <end position="484"/>
    </location>
</feature>
<feature type="compositionally biased region" description="Low complexity" evidence="1">
    <location>
        <begin position="915"/>
        <end position="938"/>
    </location>
</feature>
<dbReference type="PANTHER" id="PTHR48176">
    <property type="entry name" value="DDRGK DOMAIN-CONTAINING PROTEIN 1"/>
    <property type="match status" value="1"/>
</dbReference>
<feature type="compositionally biased region" description="Low complexity" evidence="1">
    <location>
        <begin position="1488"/>
        <end position="1531"/>
    </location>
</feature>
<keyword evidence="4" id="KW-1185">Reference proteome</keyword>
<feature type="compositionally biased region" description="Low complexity" evidence="1">
    <location>
        <begin position="953"/>
        <end position="979"/>
    </location>
</feature>
<feature type="compositionally biased region" description="Basic and acidic residues" evidence="1">
    <location>
        <begin position="1815"/>
        <end position="1828"/>
    </location>
</feature>
<feature type="non-terminal residue" evidence="3">
    <location>
        <position position="2069"/>
    </location>
</feature>
<dbReference type="InterPro" id="IPR020103">
    <property type="entry name" value="PsdUridine_synth_cat_dom_sf"/>
</dbReference>
<reference evidence="3 4" key="1">
    <citation type="journal article" date="2017" name="Int. J. Parasitol.">
        <title>The genome of the protozoan parasite Cystoisospora suis and a reverse vaccinology approach to identify vaccine candidates.</title>
        <authorList>
            <person name="Palmieri N."/>
            <person name="Shrestha A."/>
            <person name="Ruttkowski B."/>
            <person name="Beck T."/>
            <person name="Vogl C."/>
            <person name="Tomley F."/>
            <person name="Blake D.P."/>
            <person name="Joachim A."/>
        </authorList>
    </citation>
    <scope>NUCLEOTIDE SEQUENCE [LARGE SCALE GENOMIC DNA]</scope>
    <source>
        <strain evidence="3 4">Wien I</strain>
    </source>
</reference>
<dbReference type="GeneID" id="94433432"/>
<dbReference type="RefSeq" id="XP_067917803.1">
    <property type="nucleotide sequence ID" value="XM_068070221.1"/>
</dbReference>
<feature type="compositionally biased region" description="Basic and acidic residues" evidence="1">
    <location>
        <begin position="847"/>
        <end position="872"/>
    </location>
</feature>
<feature type="compositionally biased region" description="Low complexity" evidence="1">
    <location>
        <begin position="174"/>
        <end position="206"/>
    </location>
</feature>
<gene>
    <name evidence="3" type="ORF">CSUI_010116</name>
</gene>
<feature type="compositionally biased region" description="Low complexity" evidence="1">
    <location>
        <begin position="1335"/>
        <end position="1355"/>
    </location>
</feature>
<evidence type="ECO:0000313" key="3">
    <source>
        <dbReference type="EMBL" id="PHJ16071.1"/>
    </source>
</evidence>
<feature type="compositionally biased region" description="Basic and acidic residues" evidence="1">
    <location>
        <begin position="1074"/>
        <end position="1083"/>
    </location>
</feature>
<feature type="domain" description="Pseudouridine synthase RsuA/RluA-like" evidence="2">
    <location>
        <begin position="1869"/>
        <end position="2034"/>
    </location>
</feature>
<name>A0A2C6JD99_9APIC</name>
<dbReference type="GO" id="GO:0044389">
    <property type="term" value="F:ubiquitin-like protein ligase binding"/>
    <property type="evidence" value="ECO:0007669"/>
    <property type="project" value="TreeGrafter"/>
</dbReference>
<dbReference type="Gene3D" id="3.30.2350.10">
    <property type="entry name" value="Pseudouridine synthase"/>
    <property type="match status" value="1"/>
</dbReference>
<feature type="compositionally biased region" description="Basic residues" evidence="1">
    <location>
        <begin position="1641"/>
        <end position="1653"/>
    </location>
</feature>
<evidence type="ECO:0000259" key="2">
    <source>
        <dbReference type="Pfam" id="PF00849"/>
    </source>
</evidence>
<feature type="region of interest" description="Disordered" evidence="1">
    <location>
        <begin position="1"/>
        <end position="26"/>
    </location>
</feature>
<dbReference type="CDD" id="cd02869">
    <property type="entry name" value="PseudoU_synth_RluA_like"/>
    <property type="match status" value="1"/>
</dbReference>
<feature type="region of interest" description="Disordered" evidence="1">
    <location>
        <begin position="1484"/>
        <end position="1531"/>
    </location>
</feature>
<feature type="compositionally biased region" description="Basic and acidic residues" evidence="1">
    <location>
        <begin position="79"/>
        <end position="94"/>
    </location>
</feature>
<feature type="compositionally biased region" description="Polar residues" evidence="1">
    <location>
        <begin position="163"/>
        <end position="173"/>
    </location>
</feature>
<dbReference type="EMBL" id="MIGC01006685">
    <property type="protein sequence ID" value="PHJ16071.1"/>
    <property type="molecule type" value="Genomic_DNA"/>
</dbReference>
<feature type="region of interest" description="Disordered" evidence="1">
    <location>
        <begin position="154"/>
        <end position="216"/>
    </location>
</feature>
<feature type="compositionally biased region" description="Low complexity" evidence="1">
    <location>
        <begin position="1736"/>
        <end position="1748"/>
    </location>
</feature>
<feature type="region of interest" description="Disordered" evidence="1">
    <location>
        <begin position="52"/>
        <end position="105"/>
    </location>
</feature>
<dbReference type="PANTHER" id="PTHR48176:SF1">
    <property type="entry name" value="DDRGK DOMAIN-CONTAINING PROTEIN 1"/>
    <property type="match status" value="1"/>
</dbReference>
<feature type="region of interest" description="Disordered" evidence="1">
    <location>
        <begin position="1813"/>
        <end position="1865"/>
    </location>
</feature>
<evidence type="ECO:0000256" key="1">
    <source>
        <dbReference type="SAM" id="MobiDB-lite"/>
    </source>
</evidence>
<feature type="compositionally biased region" description="Basic and acidic residues" evidence="1">
    <location>
        <begin position="1000"/>
        <end position="1013"/>
    </location>
</feature>
<feature type="region of interest" description="Disordered" evidence="1">
    <location>
        <begin position="1057"/>
        <end position="1146"/>
    </location>
</feature>
<feature type="region of interest" description="Disordered" evidence="1">
    <location>
        <begin position="1381"/>
        <end position="1424"/>
    </location>
</feature>
<dbReference type="GO" id="GO:0001522">
    <property type="term" value="P:pseudouridine synthesis"/>
    <property type="evidence" value="ECO:0007669"/>
    <property type="project" value="InterPro"/>
</dbReference>
<feature type="compositionally biased region" description="Low complexity" evidence="1">
    <location>
        <begin position="9"/>
        <end position="26"/>
    </location>
</feature>
<proteinExistence type="predicted"/>
<feature type="compositionally biased region" description="Basic and acidic residues" evidence="1">
    <location>
        <begin position="606"/>
        <end position="655"/>
    </location>
</feature>
<dbReference type="Pfam" id="PF00849">
    <property type="entry name" value="PseudoU_synth_2"/>
    <property type="match status" value="1"/>
</dbReference>
<feature type="region of interest" description="Disordered" evidence="1">
    <location>
        <begin position="1632"/>
        <end position="1793"/>
    </location>
</feature>
<feature type="compositionally biased region" description="Basic and acidic residues" evidence="1">
    <location>
        <begin position="1749"/>
        <end position="1793"/>
    </location>
</feature>
<protein>
    <submittedName>
        <fullName evidence="3">Rna pseudouridine synthase superfamily protein</fullName>
    </submittedName>
</protein>